<evidence type="ECO:0000256" key="1">
    <source>
        <dbReference type="SAM" id="MobiDB-lite"/>
    </source>
</evidence>
<accession>A0A7W6LM08</accession>
<keyword evidence="3" id="KW-1185">Reference proteome</keyword>
<evidence type="ECO:0000313" key="2">
    <source>
        <dbReference type="EMBL" id="MBB4146844.1"/>
    </source>
</evidence>
<name>A0A7W6LM08_9SPHN</name>
<gene>
    <name evidence="2" type="ORF">GGQ90_000599</name>
</gene>
<comment type="caution">
    <text evidence="2">The sequence shown here is derived from an EMBL/GenBank/DDBJ whole genome shotgun (WGS) entry which is preliminary data.</text>
</comment>
<sequence length="129" mass="14562">MTINSEGRGSSLGYVVSLGYFTEAEMQDPEWEFARAKTANIWWCRSEARLRRRDIRWVPANDGSGKQCAMAIYTSECLEPRDMAENVDPGFSDRLEQDRHELMTKPVPGPSGVGCGEKDRALRHDPPSK</sequence>
<evidence type="ECO:0000313" key="3">
    <source>
        <dbReference type="Proteomes" id="UP000590524"/>
    </source>
</evidence>
<dbReference type="AlphaFoldDB" id="A0A7W6LM08"/>
<reference evidence="2 3" key="1">
    <citation type="submission" date="2020-08" db="EMBL/GenBank/DDBJ databases">
        <title>Genomic Encyclopedia of Type Strains, Phase IV (KMG-IV): sequencing the most valuable type-strain genomes for metagenomic binning, comparative biology and taxonomic classification.</title>
        <authorList>
            <person name="Goeker M."/>
        </authorList>
    </citation>
    <scope>NUCLEOTIDE SEQUENCE [LARGE SCALE GENOMIC DNA]</scope>
    <source>
        <strain evidence="2 3">DSM 19371</strain>
    </source>
</reference>
<proteinExistence type="predicted"/>
<dbReference type="EMBL" id="JACIEU010000002">
    <property type="protein sequence ID" value="MBB4146844.1"/>
    <property type="molecule type" value="Genomic_DNA"/>
</dbReference>
<dbReference type="Proteomes" id="UP000590524">
    <property type="component" value="Unassembled WGS sequence"/>
</dbReference>
<organism evidence="2 3">
    <name type="scientific">Sphingobium scionense</name>
    <dbReference type="NCBI Taxonomy" id="1404341"/>
    <lineage>
        <taxon>Bacteria</taxon>
        <taxon>Pseudomonadati</taxon>
        <taxon>Pseudomonadota</taxon>
        <taxon>Alphaproteobacteria</taxon>
        <taxon>Sphingomonadales</taxon>
        <taxon>Sphingomonadaceae</taxon>
        <taxon>Sphingobium</taxon>
    </lineage>
</organism>
<feature type="compositionally biased region" description="Basic and acidic residues" evidence="1">
    <location>
        <begin position="116"/>
        <end position="129"/>
    </location>
</feature>
<feature type="region of interest" description="Disordered" evidence="1">
    <location>
        <begin position="98"/>
        <end position="129"/>
    </location>
</feature>
<protein>
    <submittedName>
        <fullName evidence="2">Uncharacterized protein</fullName>
    </submittedName>
</protein>
<dbReference type="RefSeq" id="WP_188080757.1">
    <property type="nucleotide sequence ID" value="NZ_JACIEU010000002.1"/>
</dbReference>